<proteinExistence type="predicted"/>
<feature type="non-terminal residue" evidence="1">
    <location>
        <position position="87"/>
    </location>
</feature>
<accession>A0A382FIF1</accession>
<protein>
    <submittedName>
        <fullName evidence="1">Uncharacterized protein</fullName>
    </submittedName>
</protein>
<name>A0A382FIF1_9ZZZZ</name>
<evidence type="ECO:0000313" key="1">
    <source>
        <dbReference type="EMBL" id="SVB62439.1"/>
    </source>
</evidence>
<dbReference type="EMBL" id="UINC01049996">
    <property type="protein sequence ID" value="SVB62439.1"/>
    <property type="molecule type" value="Genomic_DNA"/>
</dbReference>
<organism evidence="1">
    <name type="scientific">marine metagenome</name>
    <dbReference type="NCBI Taxonomy" id="408172"/>
    <lineage>
        <taxon>unclassified sequences</taxon>
        <taxon>metagenomes</taxon>
        <taxon>ecological metagenomes</taxon>
    </lineage>
</organism>
<reference evidence="1" key="1">
    <citation type="submission" date="2018-05" db="EMBL/GenBank/DDBJ databases">
        <authorList>
            <person name="Lanie J.A."/>
            <person name="Ng W.-L."/>
            <person name="Kazmierczak K.M."/>
            <person name="Andrzejewski T.M."/>
            <person name="Davidsen T.M."/>
            <person name="Wayne K.J."/>
            <person name="Tettelin H."/>
            <person name="Glass J.I."/>
            <person name="Rusch D."/>
            <person name="Podicherti R."/>
            <person name="Tsui H.-C.T."/>
            <person name="Winkler M.E."/>
        </authorList>
    </citation>
    <scope>NUCLEOTIDE SEQUENCE</scope>
</reference>
<dbReference type="AlphaFoldDB" id="A0A382FIF1"/>
<sequence length="87" mass="9959">MHHHSKFLLLFVLFCQSCSQSIVVNTVIPDPLVSKIKNYNIAVVYGPDIQNFQFEDTDIEPSDITLSIDFQDSQMITFSRILNGFFS</sequence>
<gene>
    <name evidence="1" type="ORF">METZ01_LOCUS215293</name>
</gene>